<dbReference type="PANTHER" id="PTHR19446">
    <property type="entry name" value="REVERSE TRANSCRIPTASES"/>
    <property type="match status" value="1"/>
</dbReference>
<keyword evidence="2" id="KW-1185">Reference proteome</keyword>
<gene>
    <name evidence="1" type="ORF">AVEN_125526_1</name>
</gene>
<dbReference type="Proteomes" id="UP000499080">
    <property type="component" value="Unassembled WGS sequence"/>
</dbReference>
<reference evidence="1 2" key="1">
    <citation type="journal article" date="2019" name="Sci. Rep.">
        <title>Orb-weaving spider Araneus ventricosus genome elucidates the spidroin gene catalogue.</title>
        <authorList>
            <person name="Kono N."/>
            <person name="Nakamura H."/>
            <person name="Ohtoshi R."/>
            <person name="Moran D.A.P."/>
            <person name="Shinohara A."/>
            <person name="Yoshida Y."/>
            <person name="Fujiwara M."/>
            <person name="Mori M."/>
            <person name="Tomita M."/>
            <person name="Arakawa K."/>
        </authorList>
    </citation>
    <scope>NUCLEOTIDE SEQUENCE [LARGE SCALE GENOMIC DNA]</scope>
</reference>
<protein>
    <recommendedName>
        <fullName evidence="3">Reverse transcriptase domain-containing protein</fullName>
    </recommendedName>
</protein>
<evidence type="ECO:0000313" key="2">
    <source>
        <dbReference type="Proteomes" id="UP000499080"/>
    </source>
</evidence>
<name>A0A4Y2QK90_ARAVE</name>
<comment type="caution">
    <text evidence="1">The sequence shown here is derived from an EMBL/GenBank/DDBJ whole genome shotgun (WGS) entry which is preliminary data.</text>
</comment>
<dbReference type="OrthoDB" id="411871at2759"/>
<dbReference type="EMBL" id="BGPR01014095">
    <property type="protein sequence ID" value="GBN63707.1"/>
    <property type="molecule type" value="Genomic_DNA"/>
</dbReference>
<organism evidence="1 2">
    <name type="scientific">Araneus ventricosus</name>
    <name type="common">Orbweaver spider</name>
    <name type="synonym">Epeira ventricosa</name>
    <dbReference type="NCBI Taxonomy" id="182803"/>
    <lineage>
        <taxon>Eukaryota</taxon>
        <taxon>Metazoa</taxon>
        <taxon>Ecdysozoa</taxon>
        <taxon>Arthropoda</taxon>
        <taxon>Chelicerata</taxon>
        <taxon>Arachnida</taxon>
        <taxon>Araneae</taxon>
        <taxon>Araneomorphae</taxon>
        <taxon>Entelegynae</taxon>
        <taxon>Araneoidea</taxon>
        <taxon>Araneidae</taxon>
        <taxon>Araneus</taxon>
    </lineage>
</organism>
<evidence type="ECO:0008006" key="3">
    <source>
        <dbReference type="Google" id="ProtNLM"/>
    </source>
</evidence>
<dbReference type="AlphaFoldDB" id="A0A4Y2QK90"/>
<accession>A0A4Y2QK90</accession>
<proteinExistence type="predicted"/>
<evidence type="ECO:0000313" key="1">
    <source>
        <dbReference type="EMBL" id="GBN63707.1"/>
    </source>
</evidence>
<sequence>MFGVASCQTRKASEPVCEEGTISTKKTPKQEPQIQNCTYNRLKTLHRNQRKFLNKIKPSINPLLEEIRNRQTQDDINKATSHLQNKIIDACKNTYKTEKQEVARPPSWCTSKLEIEKNRLKALRQRAQRKPQDQRSRRFLTLKKDQALYMRHVKHAKNSGWKAFCTNASNPYGKQHKAAFRKTIPPAHLIALKNNNPTGGQTKIADNILEQMFPNPLDYVDLPTLRTNAPDDTPFTKGEIAIVIRNLHKGKAPGPDGIDNIIIQQINKRFPILFMEFYNKCLHLGTFPDTLKLGNIILFKKEGKPEDKASSCRPISLLPTIGKVLEKLLTRGSITTWRDLTRLTTTSTDSKRTLDRTINSPSHSKN</sequence>